<dbReference type="Gene3D" id="3.40.50.1000">
    <property type="entry name" value="HAD superfamily/HAD-like"/>
    <property type="match status" value="1"/>
</dbReference>
<evidence type="ECO:0000313" key="2">
    <source>
        <dbReference type="EMBL" id="MET3525643.1"/>
    </source>
</evidence>
<dbReference type="SUPFAM" id="SSF52540">
    <property type="entry name" value="P-loop containing nucleoside triphosphate hydrolases"/>
    <property type="match status" value="1"/>
</dbReference>
<dbReference type="PANTHER" id="PTHR10000">
    <property type="entry name" value="PHOSPHOSERINE PHOSPHATASE"/>
    <property type="match status" value="1"/>
</dbReference>
<dbReference type="SMART" id="SM00382">
    <property type="entry name" value="AAA"/>
    <property type="match status" value="1"/>
</dbReference>
<dbReference type="SUPFAM" id="SSF56784">
    <property type="entry name" value="HAD-like"/>
    <property type="match status" value="1"/>
</dbReference>
<dbReference type="InterPro" id="IPR003593">
    <property type="entry name" value="AAA+_ATPase"/>
</dbReference>
<dbReference type="Gene3D" id="3.40.50.300">
    <property type="entry name" value="P-loop containing nucleotide triphosphate hydrolases"/>
    <property type="match status" value="1"/>
</dbReference>
<proteinExistence type="predicted"/>
<dbReference type="InterPro" id="IPR036412">
    <property type="entry name" value="HAD-like_sf"/>
</dbReference>
<sequence>MQLIALATDYDGTLAHHGLVDGPTIAALERLKSAGRKLLMVTGRELTDLQRVFDRFDLFDLIVAENGSLLYFPENREERLVSTAPPPELVAGLEARGVSPLSVGRGIVATWEPNEGAVLETIQELGLEWQIIFNKGAVMVLPPGVNKATGLEAALADMGFSPLNVVGIGDAENDHAFLSACGASVAVANALDAVKGTADLVTPSDHGAGVAEAIETMLAEPSQLAILAAHRRRVLVGPDADAAILPDQGTVLIAGSSGLGKSTLATALLEKLQAQGFQLCVLDPEGDYDDLEGAVVIGDAKHEPVIHEALAVLEKPDAPPLSINMLGLSVQERPGFFREAILRVCELRAAKARPHWLLVDEAHHMLPAGGEGPPAELGPAILVTVHPDKIAHQALEAVKVLLAVGPQAGEVVESFCKAVGAAVPFVPPAPGEDMVLFWSRAQKAGPRWVHADPPRQEHKRHTRKYAEGELGEDKSFYFRGPDGALNLRAQNLRLFMQIADGVDDATWLHHLHRGDYARWFREAIKDDGLADEAQVLQDSQDAPTTRAAMREMIERRYTAPA</sequence>
<dbReference type="Gene3D" id="3.90.1070.10">
    <property type="match status" value="1"/>
</dbReference>
<dbReference type="PANTHER" id="PTHR10000:SF8">
    <property type="entry name" value="HAD SUPERFAMILY HYDROLASE-LIKE, TYPE 3"/>
    <property type="match status" value="1"/>
</dbReference>
<keyword evidence="3" id="KW-1185">Reference proteome</keyword>
<evidence type="ECO:0000259" key="1">
    <source>
        <dbReference type="SMART" id="SM00382"/>
    </source>
</evidence>
<dbReference type="Pfam" id="PF01935">
    <property type="entry name" value="DUF87"/>
    <property type="match status" value="1"/>
</dbReference>
<dbReference type="InterPro" id="IPR023214">
    <property type="entry name" value="HAD_sf"/>
</dbReference>
<dbReference type="EMBL" id="JBEPLU010000001">
    <property type="protein sequence ID" value="MET3525643.1"/>
    <property type="molecule type" value="Genomic_DNA"/>
</dbReference>
<dbReference type="Proteomes" id="UP001549110">
    <property type="component" value="Unassembled WGS sequence"/>
</dbReference>
<evidence type="ECO:0000313" key="3">
    <source>
        <dbReference type="Proteomes" id="UP001549110"/>
    </source>
</evidence>
<dbReference type="InterPro" id="IPR002789">
    <property type="entry name" value="HerA_central"/>
</dbReference>
<dbReference type="InterPro" id="IPR027417">
    <property type="entry name" value="P-loop_NTPase"/>
</dbReference>
<feature type="domain" description="AAA+ ATPase" evidence="1">
    <location>
        <begin position="247"/>
        <end position="408"/>
    </location>
</feature>
<organism evidence="2 3">
    <name type="scientific">Phenylobacterium koreense</name>
    <dbReference type="NCBI Taxonomy" id="266125"/>
    <lineage>
        <taxon>Bacteria</taxon>
        <taxon>Pseudomonadati</taxon>
        <taxon>Pseudomonadota</taxon>
        <taxon>Alphaproteobacteria</taxon>
        <taxon>Caulobacterales</taxon>
        <taxon>Caulobacteraceae</taxon>
        <taxon>Phenylobacterium</taxon>
    </lineage>
</organism>
<gene>
    <name evidence="2" type="ORF">ABID41_000738</name>
</gene>
<dbReference type="Pfam" id="PF08282">
    <property type="entry name" value="Hydrolase_3"/>
    <property type="match status" value="2"/>
</dbReference>
<reference evidence="2 3" key="1">
    <citation type="submission" date="2024-06" db="EMBL/GenBank/DDBJ databases">
        <title>Genomic Encyclopedia of Type Strains, Phase IV (KMG-IV): sequencing the most valuable type-strain genomes for metagenomic binning, comparative biology and taxonomic classification.</title>
        <authorList>
            <person name="Goeker M."/>
        </authorList>
    </citation>
    <scope>NUCLEOTIDE SEQUENCE [LARGE SCALE GENOMIC DNA]</scope>
    <source>
        <strain evidence="2 3">DSM 17809</strain>
    </source>
</reference>
<name>A0ABV2EF33_9CAUL</name>
<dbReference type="RefSeq" id="WP_354297190.1">
    <property type="nucleotide sequence ID" value="NZ_JBEPLU010000001.1"/>
</dbReference>
<comment type="caution">
    <text evidence="2">The sequence shown here is derived from an EMBL/GenBank/DDBJ whole genome shotgun (WGS) entry which is preliminary data.</text>
</comment>
<protein>
    <submittedName>
        <fullName evidence="2">Hydroxymethylpyrimidine pyrophosphatase-like HAD family hydrolase</fullName>
    </submittedName>
</protein>
<accession>A0ABV2EF33</accession>